<accession>A0A0A8H7N5</accession>
<keyword evidence="1 3" id="KW-0436">Ligase</keyword>
<dbReference type="KEGG" id="csm:CSUB8521_0194"/>
<dbReference type="Pfam" id="PF03099">
    <property type="entry name" value="BPL_LplA_LipB"/>
    <property type="match status" value="1"/>
</dbReference>
<feature type="domain" description="BPL/LPL catalytic" evidence="2">
    <location>
        <begin position="1"/>
        <end position="173"/>
    </location>
</feature>
<dbReference type="SUPFAM" id="SSF55681">
    <property type="entry name" value="Class II aaRS and biotin synthetases"/>
    <property type="match status" value="1"/>
</dbReference>
<dbReference type="PANTHER" id="PTHR12835">
    <property type="entry name" value="BIOTIN PROTEIN LIGASE"/>
    <property type="match status" value="1"/>
</dbReference>
<organism evidence="3 4">
    <name type="scientific">Campylobacter subantarcticus LMG 24374</name>
    <dbReference type="NCBI Taxonomy" id="1388751"/>
    <lineage>
        <taxon>Bacteria</taxon>
        <taxon>Pseudomonadati</taxon>
        <taxon>Campylobacterota</taxon>
        <taxon>Epsilonproteobacteria</taxon>
        <taxon>Campylobacterales</taxon>
        <taxon>Campylobacteraceae</taxon>
        <taxon>Campylobacter</taxon>
    </lineage>
</organism>
<dbReference type="GO" id="GO:0005737">
    <property type="term" value="C:cytoplasm"/>
    <property type="evidence" value="ECO:0007669"/>
    <property type="project" value="TreeGrafter"/>
</dbReference>
<dbReference type="InterPro" id="IPR004408">
    <property type="entry name" value="Biotin_CoA_COase_ligase"/>
</dbReference>
<dbReference type="InterPro" id="IPR045864">
    <property type="entry name" value="aa-tRNA-synth_II/BPL/LPL"/>
</dbReference>
<dbReference type="NCBIfam" id="NF006294">
    <property type="entry name" value="PRK08477.1"/>
    <property type="match status" value="1"/>
</dbReference>
<dbReference type="NCBIfam" id="TIGR00121">
    <property type="entry name" value="birA_ligase"/>
    <property type="match status" value="1"/>
</dbReference>
<name>A0A0A8H7N5_9BACT</name>
<sequence>MEIVYFDELESTQVYLSDKIRSEEVIENTAICAFVQSAGIGSRDNTWQSKQGNLHVSFCIKTQELAQDLPLASASIYFAFLMKEVLQRKNSKVWIKWPNDFYIEDKKIGGLMSSKINDFLVVGMGVNLKYAPFNAEILDIEVDVPKLLNEYFSYVDEKILWKNIFSKYMLEFEKSRNFFIHNEGKILSLKDALLYKDGSILLDNKRIYSLR</sequence>
<dbReference type="GO" id="GO:0004077">
    <property type="term" value="F:biotin--[biotin carboxyl-carrier protein] ligase activity"/>
    <property type="evidence" value="ECO:0007669"/>
    <property type="project" value="UniProtKB-EC"/>
</dbReference>
<dbReference type="Proteomes" id="UP000031135">
    <property type="component" value="Chromosome"/>
</dbReference>
<proteinExistence type="predicted"/>
<evidence type="ECO:0000259" key="2">
    <source>
        <dbReference type="PROSITE" id="PS51733"/>
    </source>
</evidence>
<dbReference type="PROSITE" id="PS51733">
    <property type="entry name" value="BPL_LPL_CATALYTIC"/>
    <property type="match status" value="1"/>
</dbReference>
<evidence type="ECO:0000313" key="4">
    <source>
        <dbReference type="Proteomes" id="UP000031135"/>
    </source>
</evidence>
<dbReference type="HOGENOM" id="CLU_094917_0_0_7"/>
<dbReference type="AlphaFoldDB" id="A0A0A8H7N5"/>
<dbReference type="RefSeq" id="WP_039662562.1">
    <property type="nucleotide sequence ID" value="NZ_CP007772.1"/>
</dbReference>
<dbReference type="InterPro" id="IPR004143">
    <property type="entry name" value="BPL_LPL_catalytic"/>
</dbReference>
<gene>
    <name evidence="3" type="primary">birA</name>
    <name evidence="3" type="ORF">CSUB8521_0194</name>
</gene>
<dbReference type="PANTHER" id="PTHR12835:SF5">
    <property type="entry name" value="BIOTIN--PROTEIN LIGASE"/>
    <property type="match status" value="1"/>
</dbReference>
<dbReference type="EMBL" id="CP007772">
    <property type="protein sequence ID" value="AJC90091.1"/>
    <property type="molecule type" value="Genomic_DNA"/>
</dbReference>
<dbReference type="Gene3D" id="3.30.930.10">
    <property type="entry name" value="Bira Bifunctional Protein, Domain 2"/>
    <property type="match status" value="1"/>
</dbReference>
<evidence type="ECO:0000313" key="3">
    <source>
        <dbReference type="EMBL" id="AJC90091.1"/>
    </source>
</evidence>
<protein>
    <submittedName>
        <fullName evidence="3">Biotin-[acetyl-CoA-carboxylase] ligase</fullName>
        <ecNumber evidence="3">6.3.4.15</ecNumber>
    </submittedName>
</protein>
<reference evidence="3 4" key="1">
    <citation type="journal article" date="2014" name="Genome Biol. Evol.">
        <title>Comparative Genomics of the Campylobacter lari Group.</title>
        <authorList>
            <person name="Miller W.G."/>
            <person name="Yee E."/>
            <person name="Chapman M.H."/>
            <person name="Smith T.P."/>
            <person name="Bono J.L."/>
            <person name="Huynh S."/>
            <person name="Parker C.T."/>
            <person name="Vandamme P."/>
            <person name="Luong K."/>
            <person name="Korlach J."/>
        </authorList>
    </citation>
    <scope>NUCLEOTIDE SEQUENCE [LARGE SCALE GENOMIC DNA]</scope>
    <source>
        <strain evidence="3 4">LMG 24374</strain>
    </source>
</reference>
<evidence type="ECO:0000256" key="1">
    <source>
        <dbReference type="ARBA" id="ARBA00022598"/>
    </source>
</evidence>
<dbReference type="OrthoDB" id="9807064at2"/>
<dbReference type="EC" id="6.3.4.15" evidence="3"/>